<gene>
    <name evidence="2" type="ORF">PHMEG_00026848</name>
</gene>
<reference evidence="3" key="1">
    <citation type="submission" date="2017-03" db="EMBL/GenBank/DDBJ databases">
        <title>Phytopthora megakarya and P. palmivora, two closely related causual agents of cacao black pod achieved similar genome size and gene model numbers by different mechanisms.</title>
        <authorList>
            <person name="Ali S."/>
            <person name="Shao J."/>
            <person name="Larry D.J."/>
            <person name="Kronmiller B."/>
            <person name="Shen D."/>
            <person name="Strem M.D."/>
            <person name="Melnick R.L."/>
            <person name="Guiltinan M.J."/>
            <person name="Tyler B.M."/>
            <person name="Meinhardt L.W."/>
            <person name="Bailey B.A."/>
        </authorList>
    </citation>
    <scope>NUCLEOTIDE SEQUENCE [LARGE SCALE GENOMIC DNA]</scope>
    <source>
        <strain evidence="3">zdho120</strain>
    </source>
</reference>
<evidence type="ECO:0000256" key="1">
    <source>
        <dbReference type="SAM" id="SignalP"/>
    </source>
</evidence>
<keyword evidence="1" id="KW-0732">Signal</keyword>
<keyword evidence="3" id="KW-1185">Reference proteome</keyword>
<feature type="chain" id="PRO_5013302333" evidence="1">
    <location>
        <begin position="26"/>
        <end position="186"/>
    </location>
</feature>
<evidence type="ECO:0000313" key="2">
    <source>
        <dbReference type="EMBL" id="OWZ01712.1"/>
    </source>
</evidence>
<dbReference type="AlphaFoldDB" id="A0A225V8S5"/>
<evidence type="ECO:0000313" key="3">
    <source>
        <dbReference type="Proteomes" id="UP000198211"/>
    </source>
</evidence>
<protein>
    <submittedName>
        <fullName evidence="2">RxLR effector protein</fullName>
    </submittedName>
</protein>
<proteinExistence type="predicted"/>
<comment type="caution">
    <text evidence="2">The sequence shown here is derived from an EMBL/GenBank/DDBJ whole genome shotgun (WGS) entry which is preliminary data.</text>
</comment>
<feature type="signal peptide" evidence="1">
    <location>
        <begin position="1"/>
        <end position="25"/>
    </location>
</feature>
<sequence>MPPSIRITFSIFSVVLIMTTHCVSSVVLNHEQAAETIKFPRQDRYFDAENKAADTMRLLRGGDIVVNEVTNKDERGYIADKLVTIPAVKLSLKFALRQRDSPDKVLQEFKLFGLPLKEDILLLWLGYVQKYRTKMGVSQADNAYVVKTLKEFIPTSQLPVVFKAMEKKPNLRSFEKDLRKVASAEV</sequence>
<accession>A0A225V8S5</accession>
<organism evidence="2 3">
    <name type="scientific">Phytophthora megakarya</name>
    <dbReference type="NCBI Taxonomy" id="4795"/>
    <lineage>
        <taxon>Eukaryota</taxon>
        <taxon>Sar</taxon>
        <taxon>Stramenopiles</taxon>
        <taxon>Oomycota</taxon>
        <taxon>Peronosporomycetes</taxon>
        <taxon>Peronosporales</taxon>
        <taxon>Peronosporaceae</taxon>
        <taxon>Phytophthora</taxon>
    </lineage>
</organism>
<name>A0A225V8S5_9STRA</name>
<dbReference type="Proteomes" id="UP000198211">
    <property type="component" value="Unassembled WGS sequence"/>
</dbReference>
<dbReference type="EMBL" id="NBNE01006647">
    <property type="protein sequence ID" value="OWZ01712.1"/>
    <property type="molecule type" value="Genomic_DNA"/>
</dbReference>